<evidence type="ECO:0000313" key="11">
    <source>
        <dbReference type="Proteomes" id="UP001204851"/>
    </source>
</evidence>
<organism evidence="10 11">
    <name type="scientific">Ideonella oryzae</name>
    <dbReference type="NCBI Taxonomy" id="2937441"/>
    <lineage>
        <taxon>Bacteria</taxon>
        <taxon>Pseudomonadati</taxon>
        <taxon>Pseudomonadota</taxon>
        <taxon>Betaproteobacteria</taxon>
        <taxon>Burkholderiales</taxon>
        <taxon>Sphaerotilaceae</taxon>
        <taxon>Ideonella</taxon>
    </lineage>
</organism>
<dbReference type="EMBL" id="JAMXMC010000014">
    <property type="protein sequence ID" value="MCO5978964.1"/>
    <property type="molecule type" value="Genomic_DNA"/>
</dbReference>
<dbReference type="InterPro" id="IPR029044">
    <property type="entry name" value="Nucleotide-diphossugar_trans"/>
</dbReference>
<evidence type="ECO:0000256" key="8">
    <source>
        <dbReference type="ARBA" id="ARBA00049336"/>
    </source>
</evidence>
<evidence type="ECO:0000259" key="9">
    <source>
        <dbReference type="Pfam" id="PF00483"/>
    </source>
</evidence>
<sequence>MTSARKGIILAGGSGTRLHPATLAISKQLIPVYDKPMVYYPLSAL</sequence>
<comment type="catalytic activity">
    <reaction evidence="8">
        <text>dTTP + alpha-D-glucose 1-phosphate + H(+) = dTDP-alpha-D-glucose + diphosphate</text>
        <dbReference type="Rhea" id="RHEA:15225"/>
        <dbReference type="ChEBI" id="CHEBI:15378"/>
        <dbReference type="ChEBI" id="CHEBI:33019"/>
        <dbReference type="ChEBI" id="CHEBI:37568"/>
        <dbReference type="ChEBI" id="CHEBI:57477"/>
        <dbReference type="ChEBI" id="CHEBI:58601"/>
        <dbReference type="EC" id="2.7.7.24"/>
    </reaction>
</comment>
<comment type="cofactor">
    <cofactor evidence="1">
        <name>Mg(2+)</name>
        <dbReference type="ChEBI" id="CHEBI:18420"/>
    </cofactor>
</comment>
<dbReference type="Gene3D" id="3.90.550.10">
    <property type="entry name" value="Spore Coat Polysaccharide Biosynthesis Protein SpsA, Chain A"/>
    <property type="match status" value="1"/>
</dbReference>
<dbReference type="EC" id="2.7.7.24" evidence="3"/>
<name>A0ABT1BSR8_9BURK</name>
<evidence type="ECO:0000256" key="4">
    <source>
        <dbReference type="ARBA" id="ARBA00022679"/>
    </source>
</evidence>
<dbReference type="PANTHER" id="PTHR43532">
    <property type="entry name" value="GLUCOSE-1-PHOSPHATE THYMIDYLYLTRANSFERASE"/>
    <property type="match status" value="1"/>
</dbReference>
<dbReference type="InterPro" id="IPR005907">
    <property type="entry name" value="G1P_thy_trans_s"/>
</dbReference>
<protein>
    <recommendedName>
        <fullName evidence="3">glucose-1-phosphate thymidylyltransferase</fullName>
        <ecNumber evidence="3">2.7.7.24</ecNumber>
    </recommendedName>
</protein>
<evidence type="ECO:0000256" key="3">
    <source>
        <dbReference type="ARBA" id="ARBA00012461"/>
    </source>
</evidence>
<dbReference type="RefSeq" id="WP_252771927.1">
    <property type="nucleotide sequence ID" value="NZ_JAMXMC010000014.1"/>
</dbReference>
<evidence type="ECO:0000256" key="1">
    <source>
        <dbReference type="ARBA" id="ARBA00001946"/>
    </source>
</evidence>
<proteinExistence type="inferred from homology"/>
<evidence type="ECO:0000256" key="5">
    <source>
        <dbReference type="ARBA" id="ARBA00022695"/>
    </source>
</evidence>
<feature type="domain" description="Nucleotidyl transferase" evidence="9">
    <location>
        <begin position="6"/>
        <end position="45"/>
    </location>
</feature>
<comment type="similarity">
    <text evidence="2">Belongs to the glucose-1-phosphate thymidylyltransferase family.</text>
</comment>
<evidence type="ECO:0000256" key="2">
    <source>
        <dbReference type="ARBA" id="ARBA00010480"/>
    </source>
</evidence>
<dbReference type="Proteomes" id="UP001204851">
    <property type="component" value="Unassembled WGS sequence"/>
</dbReference>
<dbReference type="InterPro" id="IPR005835">
    <property type="entry name" value="NTP_transferase_dom"/>
</dbReference>
<dbReference type="SUPFAM" id="SSF53448">
    <property type="entry name" value="Nucleotide-diphospho-sugar transferases"/>
    <property type="match status" value="1"/>
</dbReference>
<feature type="non-terminal residue" evidence="10">
    <location>
        <position position="45"/>
    </location>
</feature>
<evidence type="ECO:0000256" key="6">
    <source>
        <dbReference type="ARBA" id="ARBA00022723"/>
    </source>
</evidence>
<dbReference type="Pfam" id="PF00483">
    <property type="entry name" value="NTP_transferase"/>
    <property type="match status" value="1"/>
</dbReference>
<comment type="caution">
    <text evidence="10">The sequence shown here is derived from an EMBL/GenBank/DDBJ whole genome shotgun (WGS) entry which is preliminary data.</text>
</comment>
<keyword evidence="5" id="KW-0548">Nucleotidyltransferase</keyword>
<accession>A0ABT1BSR8</accession>
<keyword evidence="4" id="KW-0808">Transferase</keyword>
<evidence type="ECO:0000313" key="10">
    <source>
        <dbReference type="EMBL" id="MCO5978964.1"/>
    </source>
</evidence>
<gene>
    <name evidence="10" type="ORF">M0L44_19875</name>
</gene>
<evidence type="ECO:0000256" key="7">
    <source>
        <dbReference type="ARBA" id="ARBA00022842"/>
    </source>
</evidence>
<reference evidence="10 11" key="1">
    <citation type="submission" date="2022-06" db="EMBL/GenBank/DDBJ databases">
        <title>Ideonella sp. NS12-5 Genome sequencing and assembly.</title>
        <authorList>
            <person name="Jung Y."/>
        </authorList>
    </citation>
    <scope>NUCLEOTIDE SEQUENCE [LARGE SCALE GENOMIC DNA]</scope>
    <source>
        <strain evidence="10 11">NS12-5</strain>
    </source>
</reference>
<keyword evidence="11" id="KW-1185">Reference proteome</keyword>
<keyword evidence="6" id="KW-0479">Metal-binding</keyword>
<dbReference type="PANTHER" id="PTHR43532:SF1">
    <property type="entry name" value="GLUCOSE-1-PHOSPHATE THYMIDYLYLTRANSFERASE 1"/>
    <property type="match status" value="1"/>
</dbReference>
<keyword evidence="7" id="KW-0460">Magnesium</keyword>